<feature type="domain" description="Nitroreductase" evidence="3">
    <location>
        <begin position="102"/>
        <end position="151"/>
    </location>
</feature>
<dbReference type="GO" id="GO:0016491">
    <property type="term" value="F:oxidoreductase activity"/>
    <property type="evidence" value="ECO:0007669"/>
    <property type="project" value="UniProtKB-KW"/>
</dbReference>
<evidence type="ECO:0000256" key="2">
    <source>
        <dbReference type="ARBA" id="ARBA00023002"/>
    </source>
</evidence>
<dbReference type="STRING" id="610130.Closa_4141"/>
<protein>
    <submittedName>
        <fullName evidence="4">Nitroreductase</fullName>
    </submittedName>
</protein>
<dbReference type="AlphaFoldDB" id="D9R2M3"/>
<dbReference type="PaxDb" id="610130-Closa_4141"/>
<dbReference type="Gene3D" id="2.20.180.10">
    <property type="entry name" value="putative fmn-dependent nitroreductase like domains"/>
    <property type="match status" value="1"/>
</dbReference>
<dbReference type="SUPFAM" id="SSF55469">
    <property type="entry name" value="FMN-dependent nitroreductase-like"/>
    <property type="match status" value="1"/>
</dbReference>
<dbReference type="OrthoDB" id="9804207at2"/>
<evidence type="ECO:0000256" key="1">
    <source>
        <dbReference type="ARBA" id="ARBA00007118"/>
    </source>
</evidence>
<dbReference type="KEGG" id="csh:Closa_4141"/>
<dbReference type="RefSeq" id="WP_013274699.1">
    <property type="nucleotide sequence ID" value="NC_014376.1"/>
</dbReference>
<reference evidence="4" key="1">
    <citation type="submission" date="2010-07" db="EMBL/GenBank/DDBJ databases">
        <title>Complete sequence of Clostridium saccharolyticum WM1.</title>
        <authorList>
            <consortium name="US DOE Joint Genome Institute"/>
            <person name="Lucas S."/>
            <person name="Copeland A."/>
            <person name="Lapidus A."/>
            <person name="Cheng J.-F."/>
            <person name="Bruce D."/>
            <person name="Goodwin L."/>
            <person name="Pitluck S."/>
            <person name="Chertkov O."/>
            <person name="Detter J.C."/>
            <person name="Han C."/>
            <person name="Tapia R."/>
            <person name="Land M."/>
            <person name="Hauser L."/>
            <person name="Chang Y.-J."/>
            <person name="Jeffries C."/>
            <person name="Kyrpides N."/>
            <person name="Ivanova N."/>
            <person name="Mikhailova N."/>
            <person name="Mouttaki H."/>
            <person name="Lin L."/>
            <person name="Zhou J."/>
            <person name="Hemme C.L."/>
            <person name="Woyke T."/>
        </authorList>
    </citation>
    <scope>NUCLEOTIDE SEQUENCE [LARGE SCALE GENOMIC DNA]</scope>
    <source>
        <strain evidence="4">WM1</strain>
    </source>
</reference>
<sequence length="189" mass="21106">MLKELVSKCRTFRRFYEDEAISMTDLRDLVDLARLTASTANSQALKFRLCSTPEETDKVFPALGWAGALPDWNGPEKGERPSAYIIILCDLSLGKNKLYDDGIAAQTIMLGAAEKGYGGCILANVQRPHLAEALSIDPSRYSIDLVLALGKPKEEVVMVPVKENGDTRYYRDENQIHYVPKRTLNDIII</sequence>
<proteinExistence type="inferred from homology"/>
<organism evidence="4 5">
    <name type="scientific">Lacrimispora saccharolytica (strain ATCC 35040 / DSM 2544 / NRCC 2533 / WM1)</name>
    <name type="common">Clostridium saccharolyticum</name>
    <dbReference type="NCBI Taxonomy" id="610130"/>
    <lineage>
        <taxon>Bacteria</taxon>
        <taxon>Bacillati</taxon>
        <taxon>Bacillota</taxon>
        <taxon>Clostridia</taxon>
        <taxon>Lachnospirales</taxon>
        <taxon>Lachnospiraceae</taxon>
        <taxon>Lacrimispora</taxon>
    </lineage>
</organism>
<dbReference type="Gene3D" id="3.40.109.10">
    <property type="entry name" value="NADH Oxidase"/>
    <property type="match status" value="1"/>
</dbReference>
<evidence type="ECO:0000313" key="5">
    <source>
        <dbReference type="Proteomes" id="UP000001662"/>
    </source>
</evidence>
<keyword evidence="5" id="KW-1185">Reference proteome</keyword>
<dbReference type="InterPro" id="IPR000415">
    <property type="entry name" value="Nitroreductase-like"/>
</dbReference>
<dbReference type="InterPro" id="IPR029479">
    <property type="entry name" value="Nitroreductase"/>
</dbReference>
<dbReference type="InterPro" id="IPR023312">
    <property type="entry name" value="Put_nitroreductase_C_bac"/>
</dbReference>
<name>D9R2M3_LACSW</name>
<dbReference type="Pfam" id="PF00881">
    <property type="entry name" value="Nitroreductase"/>
    <property type="match status" value="1"/>
</dbReference>
<dbReference type="HOGENOM" id="CLU_070764_8_0_9"/>
<evidence type="ECO:0000259" key="3">
    <source>
        <dbReference type="Pfam" id="PF00881"/>
    </source>
</evidence>
<dbReference type="PANTHER" id="PTHR43673">
    <property type="entry name" value="NAD(P)H NITROREDUCTASE YDGI-RELATED"/>
    <property type="match status" value="1"/>
</dbReference>
<dbReference type="EMBL" id="CP002109">
    <property type="protein sequence ID" value="ADL06647.1"/>
    <property type="molecule type" value="Genomic_DNA"/>
</dbReference>
<evidence type="ECO:0000313" key="4">
    <source>
        <dbReference type="EMBL" id="ADL06647.1"/>
    </source>
</evidence>
<dbReference type="eggNOG" id="COG0778">
    <property type="taxonomic scope" value="Bacteria"/>
</dbReference>
<comment type="similarity">
    <text evidence="1">Belongs to the nitroreductase family.</text>
</comment>
<keyword evidence="2" id="KW-0560">Oxidoreductase</keyword>
<gene>
    <name evidence="4" type="ordered locus">Closa_4141</name>
</gene>
<accession>D9R2M3</accession>
<dbReference type="Proteomes" id="UP000001662">
    <property type="component" value="Chromosome"/>
</dbReference>
<dbReference type="PANTHER" id="PTHR43673:SF10">
    <property type="entry name" value="NADH DEHYDROGENASE_NAD(P)H NITROREDUCTASE XCC3605-RELATED"/>
    <property type="match status" value="1"/>
</dbReference>